<reference evidence="1 2" key="1">
    <citation type="submission" date="2017-08" db="EMBL/GenBank/DDBJ databases">
        <title>Draft Genome Sequence of Hafnia alvei CITHA-6 Isolated from Raw Bovine Milk.</title>
        <authorList>
            <person name="Culligan E.P."/>
            <person name="Mcsweeney A."/>
            <person name="O'Doherty C."/>
            <person name="Gleeson E."/>
            <person name="O'Riordan D."/>
            <person name="Sleator R.D."/>
        </authorList>
    </citation>
    <scope>NUCLEOTIDE SEQUENCE [LARGE SCALE GENOMIC DNA]</scope>
    <source>
        <strain evidence="1 2">CITHA-6</strain>
    </source>
</reference>
<sequence length="259" mass="29978">MSDFKYITRQDVDSLINERKHDSAVIFLSGPTSVNTPISLLKESDVISVNGSARYLIENDIKPFIYVLTDDRFLIQKNDDFKFFVKNSQYTIVNCDVFEKASLEDKRFLQENCYIMKMLYKREKGGFLKKIRFKILSMRNKNILIDVPVSKRRRLVGFSLDISDGYCSCHTVAYAAIQIAYSLRYTKIICSGLDLVDSCSRFYDKNGEPSMPSELSRDLGKIIPFFIFMKDNVKDINIYNLSNNTAIDYKIIPYLDVNN</sequence>
<evidence type="ECO:0000313" key="2">
    <source>
        <dbReference type="Proteomes" id="UP000218796"/>
    </source>
</evidence>
<gene>
    <name evidence="1" type="primary">waaZ</name>
    <name evidence="1" type="ORF">CJD50_18160</name>
</gene>
<dbReference type="Gene3D" id="3.90.1480.10">
    <property type="entry name" value="Alpha-2,3-sialyltransferase"/>
    <property type="match status" value="1"/>
</dbReference>
<dbReference type="RefSeq" id="WP_008815773.1">
    <property type="nucleotide sequence ID" value="NZ_CATYOV010000003.1"/>
</dbReference>
<dbReference type="Proteomes" id="UP000218796">
    <property type="component" value="Unassembled WGS sequence"/>
</dbReference>
<dbReference type="OrthoDB" id="6555425at2"/>
<protein>
    <submittedName>
        <fullName evidence="1">3-deoxy-D-manno-oct-2-ulosonate III transferase WaaZ</fullName>
    </submittedName>
</protein>
<evidence type="ECO:0000313" key="1">
    <source>
        <dbReference type="EMBL" id="PAV94974.1"/>
    </source>
</evidence>
<organism evidence="1 2">
    <name type="scientific">Hafnia paralvei</name>
    <dbReference type="NCBI Taxonomy" id="546367"/>
    <lineage>
        <taxon>Bacteria</taxon>
        <taxon>Pseudomonadati</taxon>
        <taxon>Pseudomonadota</taxon>
        <taxon>Gammaproteobacteria</taxon>
        <taxon>Enterobacterales</taxon>
        <taxon>Hafniaceae</taxon>
        <taxon>Hafnia</taxon>
    </lineage>
</organism>
<dbReference type="AlphaFoldDB" id="A0A2A2M8F9"/>
<dbReference type="InterPro" id="IPR031026">
    <property type="entry name" value="WaaZ_KDO_III"/>
</dbReference>
<dbReference type="EMBL" id="NQMS01000009">
    <property type="protein sequence ID" value="PAV94974.1"/>
    <property type="molecule type" value="Genomic_DNA"/>
</dbReference>
<comment type="caution">
    <text evidence="1">The sequence shown here is derived from an EMBL/GenBank/DDBJ whole genome shotgun (WGS) entry which is preliminary data.</text>
</comment>
<keyword evidence="1" id="KW-0808">Transferase</keyword>
<proteinExistence type="predicted"/>
<dbReference type="NCBIfam" id="TIGR04437">
    <property type="entry name" value="WaaZ_KDO_III"/>
    <property type="match status" value="1"/>
</dbReference>
<accession>A0A2A2M8F9</accession>
<name>A0A2A2M8F9_9GAMM</name>
<keyword evidence="2" id="KW-1185">Reference proteome</keyword>
<dbReference type="GO" id="GO:0016740">
    <property type="term" value="F:transferase activity"/>
    <property type="evidence" value="ECO:0007669"/>
    <property type="project" value="UniProtKB-KW"/>
</dbReference>